<accession>A0A163DI03</accession>
<evidence type="ECO:0000313" key="14">
    <source>
        <dbReference type="Proteomes" id="UP000076837"/>
    </source>
</evidence>
<dbReference type="Proteomes" id="UP000076837">
    <property type="component" value="Unassembled WGS sequence"/>
</dbReference>
<comment type="subcellular location">
    <subcellularLocation>
        <location evidence="2">Nucleus</location>
    </subcellularLocation>
</comment>
<keyword evidence="8" id="KW-0647">Proteasome</keyword>
<gene>
    <name evidence="13" type="ORF">ST47_g5661</name>
</gene>
<organism evidence="13 14">
    <name type="scientific">Didymella rabiei</name>
    <name type="common">Chickpea ascochyta blight fungus</name>
    <name type="synonym">Mycosphaerella rabiei</name>
    <dbReference type="NCBI Taxonomy" id="5454"/>
    <lineage>
        <taxon>Eukaryota</taxon>
        <taxon>Fungi</taxon>
        <taxon>Dikarya</taxon>
        <taxon>Ascomycota</taxon>
        <taxon>Pezizomycotina</taxon>
        <taxon>Dothideomycetes</taxon>
        <taxon>Pleosporomycetidae</taxon>
        <taxon>Pleosporales</taxon>
        <taxon>Pleosporineae</taxon>
        <taxon>Didymellaceae</taxon>
        <taxon>Ascochyta</taxon>
    </lineage>
</organism>
<dbReference type="PANTHER" id="PTHR32194">
    <property type="entry name" value="METALLOPROTEASE TLDD"/>
    <property type="match status" value="1"/>
</dbReference>
<keyword evidence="9" id="KW-0865">Zymogen</keyword>
<evidence type="ECO:0000256" key="2">
    <source>
        <dbReference type="ARBA" id="ARBA00004123"/>
    </source>
</evidence>
<dbReference type="GO" id="GO:0004298">
    <property type="term" value="F:threonine-type endopeptidase activity"/>
    <property type="evidence" value="ECO:0007669"/>
    <property type="project" value="UniProtKB-KW"/>
</dbReference>
<dbReference type="InterPro" id="IPR013922">
    <property type="entry name" value="Cyclin_PHO80-like"/>
</dbReference>
<sequence>MMSTGMLGEDGIHVDMNHLKKGEPGNLHVRPNAPHHLTVSDSFNSMAINFKDGVILAADSRTTTGAYIANRVTDKLTQVHDTIWCCRSGSAADTQAVADIVHYHLGMYGITNDEPPTTQTAAAIFQELCYSNKDSLSAGLIIAGWDHKHGGQVYSIPLGGSLHKQAYAIGGSGSTYIYGYCDANWKEHMTEEEGIKFVKGALSEAIKWDGSSGGVIRMVVLTATGAQRHLYLPDQNYEGPVVSDFGGNHFHKPVFGGGSGHQQAQEPPSSHSGRPSSSVDAPPRAVADVPMADAGAPPSSSTPAQRAQQHNPPEPSPHTSTQQQQPAPPSSPRFRPHSQQPTPSAAQPRTVPSSGPSSVQGSPAQLQRSPAESNAASPRKIKVTSLAHIQSFAVDESSPFSQTRSLSRRQRRDPADVGPQYEISEMPVSDIIEMVAGLLTKITTTNDRQHDHLHRQIPPVDGASGLSQQTTSVLAFHGKNVPSISILSYLSRIHKYCPTTYEVFLSLLVYFDRMTERVNAGPMLNLRQANQQSLERSGAVASATTTAAAASQTPSVAAQSVTPPPSGSLGRPQEPAAHAAQPPSPPQQDLDSDAYNLSHFFVVDSFNIHRLVIAGVTCASKFFSDVFYTNSRYAKVGGLPLVELNHLELQFLLLNDFRLAVPLEEMEAYGTMLVEFYAREVAEQHERQNGGRQ</sequence>
<keyword evidence="14" id="KW-1185">Reference proteome</keyword>
<dbReference type="PRINTS" id="PR00141">
    <property type="entry name" value="PROTEASOME"/>
</dbReference>
<dbReference type="PROSITE" id="PS51476">
    <property type="entry name" value="PROTEASOME_BETA_2"/>
    <property type="match status" value="1"/>
</dbReference>
<feature type="region of interest" description="Disordered" evidence="12">
    <location>
        <begin position="243"/>
        <end position="380"/>
    </location>
</feature>
<dbReference type="CDD" id="cd20558">
    <property type="entry name" value="CYCLIN_ScPCL7-like"/>
    <property type="match status" value="1"/>
</dbReference>
<dbReference type="CDD" id="cd03762">
    <property type="entry name" value="proteasome_beta_type_6"/>
    <property type="match status" value="1"/>
</dbReference>
<dbReference type="Pfam" id="PF08613">
    <property type="entry name" value="Cyclin"/>
    <property type="match status" value="2"/>
</dbReference>
<dbReference type="EMBL" id="JYNV01000200">
    <property type="protein sequence ID" value="KZM23165.1"/>
    <property type="molecule type" value="Genomic_DNA"/>
</dbReference>
<dbReference type="AlphaFoldDB" id="A0A163DI03"/>
<comment type="subunit">
    <text evidence="11">The 26S proteasome consists of a 20S proteasome core and two 19S regulatory subunits. The 20S proteasome core is composed of 28 subunits that are arranged in four stacked rings, resulting in a barrel-shaped structure. The two end rings are each formed by seven alpha subunits, and the two central rings are each formed by seven beta subunits. The catalytic chamber with the active sites is on the inside of the barrel.</text>
</comment>
<evidence type="ECO:0000256" key="12">
    <source>
        <dbReference type="SAM" id="MobiDB-lite"/>
    </source>
</evidence>
<evidence type="ECO:0000256" key="4">
    <source>
        <dbReference type="ARBA" id="ARBA00022490"/>
    </source>
</evidence>
<comment type="caution">
    <text evidence="13">The sequence shown here is derived from an EMBL/GenBank/DDBJ whole genome shotgun (WGS) entry which is preliminary data.</text>
</comment>
<evidence type="ECO:0000256" key="8">
    <source>
        <dbReference type="ARBA" id="ARBA00022942"/>
    </source>
</evidence>
<dbReference type="GO" id="GO:0019901">
    <property type="term" value="F:protein kinase binding"/>
    <property type="evidence" value="ECO:0007669"/>
    <property type="project" value="InterPro"/>
</dbReference>
<protein>
    <recommendedName>
        <fullName evidence="3">proteasome endopeptidase complex</fullName>
        <ecNumber evidence="3">3.4.25.1</ecNumber>
    </recommendedName>
</protein>
<evidence type="ECO:0000313" key="13">
    <source>
        <dbReference type="EMBL" id="KZM23165.1"/>
    </source>
</evidence>
<evidence type="ECO:0000256" key="3">
    <source>
        <dbReference type="ARBA" id="ARBA00012039"/>
    </source>
</evidence>
<name>A0A163DI03_DIDRA</name>
<dbReference type="InterPro" id="IPR016050">
    <property type="entry name" value="Proteasome_bsu_CS"/>
</dbReference>
<evidence type="ECO:0000256" key="10">
    <source>
        <dbReference type="ARBA" id="ARBA00023242"/>
    </source>
</evidence>
<feature type="region of interest" description="Disordered" evidence="12">
    <location>
        <begin position="395"/>
        <end position="420"/>
    </location>
</feature>
<dbReference type="GO" id="GO:0051603">
    <property type="term" value="P:proteolysis involved in protein catabolic process"/>
    <property type="evidence" value="ECO:0007669"/>
    <property type="project" value="InterPro"/>
</dbReference>
<dbReference type="Pfam" id="PF00227">
    <property type="entry name" value="Proteasome"/>
    <property type="match status" value="1"/>
</dbReference>
<keyword evidence="4" id="KW-0963">Cytoplasm</keyword>
<keyword evidence="6" id="KW-0888">Threonine protease</keyword>
<dbReference type="Gene3D" id="1.10.472.10">
    <property type="entry name" value="Cyclin-like"/>
    <property type="match status" value="1"/>
</dbReference>
<feature type="compositionally biased region" description="Polar residues" evidence="12">
    <location>
        <begin position="364"/>
        <end position="376"/>
    </location>
</feature>
<evidence type="ECO:0000256" key="5">
    <source>
        <dbReference type="ARBA" id="ARBA00022670"/>
    </source>
</evidence>
<evidence type="ECO:0000256" key="11">
    <source>
        <dbReference type="ARBA" id="ARBA00026071"/>
    </source>
</evidence>
<comment type="catalytic activity">
    <reaction evidence="1">
        <text>Cleavage of peptide bonds with very broad specificity.</text>
        <dbReference type="EC" id="3.4.25.1"/>
    </reaction>
</comment>
<dbReference type="InterPro" id="IPR029055">
    <property type="entry name" value="Ntn_hydrolases_N"/>
</dbReference>
<feature type="compositionally biased region" description="Low complexity" evidence="12">
    <location>
        <begin position="550"/>
        <end position="561"/>
    </location>
</feature>
<feature type="compositionally biased region" description="Low complexity" evidence="12">
    <location>
        <begin position="267"/>
        <end position="278"/>
    </location>
</feature>
<dbReference type="GO" id="GO:0016301">
    <property type="term" value="F:kinase activity"/>
    <property type="evidence" value="ECO:0007669"/>
    <property type="project" value="UniProtKB-KW"/>
</dbReference>
<dbReference type="EC" id="3.4.25.1" evidence="3"/>
<dbReference type="InterPro" id="IPR000243">
    <property type="entry name" value="Pept_T1A_subB"/>
</dbReference>
<dbReference type="GO" id="GO:0019774">
    <property type="term" value="C:proteasome core complex, beta-subunit complex"/>
    <property type="evidence" value="ECO:0007669"/>
    <property type="project" value="UniProtKB-ARBA"/>
</dbReference>
<evidence type="ECO:0000256" key="7">
    <source>
        <dbReference type="ARBA" id="ARBA00022801"/>
    </source>
</evidence>
<dbReference type="SUPFAM" id="SSF56235">
    <property type="entry name" value="N-terminal nucleophile aminohydrolases (Ntn hydrolases)"/>
    <property type="match status" value="1"/>
</dbReference>
<evidence type="ECO:0000256" key="9">
    <source>
        <dbReference type="ARBA" id="ARBA00023145"/>
    </source>
</evidence>
<reference evidence="13 14" key="1">
    <citation type="journal article" date="2016" name="Sci. Rep.">
        <title>Draft genome sequencing and secretome analysis of fungal phytopathogen Ascochyta rabiei provides insight into the necrotrophic effector repertoire.</title>
        <authorList>
            <person name="Verma S."/>
            <person name="Gazara R.K."/>
            <person name="Nizam S."/>
            <person name="Parween S."/>
            <person name="Chattopadhyay D."/>
            <person name="Verma P.K."/>
        </authorList>
    </citation>
    <scope>NUCLEOTIDE SEQUENCE [LARGE SCALE GENOMIC DNA]</scope>
    <source>
        <strain evidence="13 14">ArDII</strain>
    </source>
</reference>
<dbReference type="GO" id="GO:0005737">
    <property type="term" value="C:cytoplasm"/>
    <property type="evidence" value="ECO:0007669"/>
    <property type="project" value="TreeGrafter"/>
</dbReference>
<feature type="compositionally biased region" description="Polar residues" evidence="12">
    <location>
        <begin position="298"/>
        <end position="311"/>
    </location>
</feature>
<dbReference type="FunFam" id="3.60.20.10:FF:000010">
    <property type="entry name" value="Proteasome subunit beta type-1"/>
    <property type="match status" value="1"/>
</dbReference>
<dbReference type="GO" id="GO:0005634">
    <property type="term" value="C:nucleus"/>
    <property type="evidence" value="ECO:0007669"/>
    <property type="project" value="UniProtKB-SubCell"/>
</dbReference>
<keyword evidence="13" id="KW-0808">Transferase</keyword>
<feature type="region of interest" description="Disordered" evidence="12">
    <location>
        <begin position="550"/>
        <end position="589"/>
    </location>
</feature>
<evidence type="ECO:0000256" key="1">
    <source>
        <dbReference type="ARBA" id="ARBA00001198"/>
    </source>
</evidence>
<feature type="compositionally biased region" description="Low complexity" evidence="12">
    <location>
        <begin position="572"/>
        <end position="581"/>
    </location>
</feature>
<keyword evidence="5" id="KW-0645">Protease</keyword>
<keyword evidence="7" id="KW-0378">Hydrolase</keyword>
<dbReference type="PROSITE" id="PS00854">
    <property type="entry name" value="PROTEASOME_BETA_1"/>
    <property type="match status" value="1"/>
</dbReference>
<feature type="compositionally biased region" description="Low complexity" evidence="12">
    <location>
        <begin position="351"/>
        <end position="363"/>
    </location>
</feature>
<dbReference type="PANTHER" id="PTHR32194:SF0">
    <property type="entry name" value="ATP-DEPENDENT PROTEASE SUBUNIT HSLV"/>
    <property type="match status" value="1"/>
</dbReference>
<keyword evidence="10" id="KW-0539">Nucleus</keyword>
<dbReference type="InterPro" id="IPR001353">
    <property type="entry name" value="Proteasome_sua/b"/>
</dbReference>
<dbReference type="Gene3D" id="3.60.20.10">
    <property type="entry name" value="Glutamine Phosphoribosylpyrophosphate, subunit 1, domain 1"/>
    <property type="match status" value="1"/>
</dbReference>
<dbReference type="STRING" id="5454.A0A163DI03"/>
<dbReference type="InterPro" id="IPR023333">
    <property type="entry name" value="Proteasome_suB-type"/>
</dbReference>
<keyword evidence="13" id="KW-0418">Kinase</keyword>
<evidence type="ECO:0000256" key="6">
    <source>
        <dbReference type="ARBA" id="ARBA00022698"/>
    </source>
</evidence>
<proteinExistence type="predicted"/>